<dbReference type="PANTHER" id="PTHR31001">
    <property type="entry name" value="UNCHARACTERIZED TRANSCRIPTIONAL REGULATORY PROTEIN"/>
    <property type="match status" value="1"/>
</dbReference>
<evidence type="ECO:0000256" key="5">
    <source>
        <dbReference type="ARBA" id="ARBA00023163"/>
    </source>
</evidence>
<evidence type="ECO:0000256" key="3">
    <source>
        <dbReference type="ARBA" id="ARBA00023015"/>
    </source>
</evidence>
<evidence type="ECO:0000256" key="1">
    <source>
        <dbReference type="ARBA" id="ARBA00004123"/>
    </source>
</evidence>
<dbReference type="Pfam" id="PF04082">
    <property type="entry name" value="Fungal_trans"/>
    <property type="match status" value="1"/>
</dbReference>
<dbReference type="SMART" id="SM00066">
    <property type="entry name" value="GAL4"/>
    <property type="match status" value="1"/>
</dbReference>
<evidence type="ECO:0000313" key="9">
    <source>
        <dbReference type="EMBL" id="GIJ89469.1"/>
    </source>
</evidence>
<name>A0A9P3EVB2_9EURO</name>
<dbReference type="GO" id="GO:0003677">
    <property type="term" value="F:DNA binding"/>
    <property type="evidence" value="ECO:0007669"/>
    <property type="project" value="UniProtKB-KW"/>
</dbReference>
<dbReference type="RefSeq" id="XP_043160215.1">
    <property type="nucleotide sequence ID" value="XM_043304280.1"/>
</dbReference>
<reference evidence="9 10" key="1">
    <citation type="submission" date="2018-10" db="EMBL/GenBank/DDBJ databases">
        <title>Pan-genome distribution and transcriptional activeness of fungal secondary metabolism genes in Aspergillus section Fumigati.</title>
        <authorList>
            <person name="Takahashi H."/>
            <person name="Umemura M."/>
            <person name="Ninomiya A."/>
            <person name="Kusuya Y."/>
            <person name="Urayama S."/>
            <person name="Shimizu M."/>
            <person name="Watanabe A."/>
            <person name="Kamei K."/>
            <person name="Yaguchi T."/>
            <person name="Hagiwara D."/>
        </authorList>
    </citation>
    <scope>NUCLEOTIDE SEQUENCE [LARGE SCALE GENOMIC DNA]</scope>
    <source>
        <strain evidence="9 10">IFM 55266</strain>
    </source>
</reference>
<dbReference type="InterPro" id="IPR001138">
    <property type="entry name" value="Zn2Cys6_DnaBD"/>
</dbReference>
<dbReference type="InterPro" id="IPR036864">
    <property type="entry name" value="Zn2-C6_fun-type_DNA-bd_sf"/>
</dbReference>
<dbReference type="PROSITE" id="PS00463">
    <property type="entry name" value="ZN2_CY6_FUNGAL_1"/>
    <property type="match status" value="1"/>
</dbReference>
<dbReference type="InterPro" id="IPR007219">
    <property type="entry name" value="XnlR_reg_dom"/>
</dbReference>
<evidence type="ECO:0000256" key="2">
    <source>
        <dbReference type="ARBA" id="ARBA00022723"/>
    </source>
</evidence>
<dbReference type="SUPFAM" id="SSF57701">
    <property type="entry name" value="Zn2/Cys6 DNA-binding domain"/>
    <property type="match status" value="1"/>
</dbReference>
<keyword evidence="2" id="KW-0479">Metal-binding</keyword>
<comment type="subcellular location">
    <subcellularLocation>
        <location evidence="1">Nucleus</location>
    </subcellularLocation>
</comment>
<dbReference type="GO" id="GO:0008270">
    <property type="term" value="F:zinc ion binding"/>
    <property type="evidence" value="ECO:0007669"/>
    <property type="project" value="InterPro"/>
</dbReference>
<dbReference type="PROSITE" id="PS50048">
    <property type="entry name" value="ZN2_CY6_FUNGAL_2"/>
    <property type="match status" value="1"/>
</dbReference>
<keyword evidence="6" id="KW-0539">Nucleus</keyword>
<comment type="caution">
    <text evidence="9">The sequence shown here is derived from an EMBL/GenBank/DDBJ whole genome shotgun (WGS) entry which is preliminary data.</text>
</comment>
<dbReference type="Pfam" id="PF00172">
    <property type="entry name" value="Zn_clus"/>
    <property type="match status" value="1"/>
</dbReference>
<feature type="compositionally biased region" description="Polar residues" evidence="7">
    <location>
        <begin position="592"/>
        <end position="606"/>
    </location>
</feature>
<dbReference type="CDD" id="cd12148">
    <property type="entry name" value="fungal_TF_MHR"/>
    <property type="match status" value="1"/>
</dbReference>
<keyword evidence="10" id="KW-1185">Reference proteome</keyword>
<dbReference type="PANTHER" id="PTHR31001:SF49">
    <property type="entry name" value="ZN(II)2CYS6 TRANSCRIPTION FACTOR (EUROFUNG)"/>
    <property type="match status" value="1"/>
</dbReference>
<dbReference type="EMBL" id="BHVY01000005">
    <property type="protein sequence ID" value="GIJ89469.1"/>
    <property type="molecule type" value="Genomic_DNA"/>
</dbReference>
<keyword evidence="3" id="KW-0805">Transcription regulation</keyword>
<organism evidence="9 10">
    <name type="scientific">Aspergillus pseudoviridinutans</name>
    <dbReference type="NCBI Taxonomy" id="1517512"/>
    <lineage>
        <taxon>Eukaryota</taxon>
        <taxon>Fungi</taxon>
        <taxon>Dikarya</taxon>
        <taxon>Ascomycota</taxon>
        <taxon>Pezizomycotina</taxon>
        <taxon>Eurotiomycetes</taxon>
        <taxon>Eurotiomycetidae</taxon>
        <taxon>Eurotiales</taxon>
        <taxon>Aspergillaceae</taxon>
        <taxon>Aspergillus</taxon>
        <taxon>Aspergillus subgen. Fumigati</taxon>
    </lineage>
</organism>
<dbReference type="CDD" id="cd00067">
    <property type="entry name" value="GAL4"/>
    <property type="match status" value="1"/>
</dbReference>
<protein>
    <recommendedName>
        <fullName evidence="8">Zn(2)-C6 fungal-type domain-containing protein</fullName>
    </recommendedName>
</protein>
<dbReference type="AlphaFoldDB" id="A0A9P3EVB2"/>
<proteinExistence type="predicted"/>
<dbReference type="Gene3D" id="4.10.240.10">
    <property type="entry name" value="Zn(2)-C6 fungal-type DNA-binding domain"/>
    <property type="match status" value="1"/>
</dbReference>
<gene>
    <name evidence="9" type="ORF">Asppvi_008411</name>
</gene>
<keyword evidence="5" id="KW-0804">Transcription</keyword>
<dbReference type="SMART" id="SM00906">
    <property type="entry name" value="Fungal_trans"/>
    <property type="match status" value="1"/>
</dbReference>
<feature type="domain" description="Zn(2)-C6 fungal-type" evidence="8">
    <location>
        <begin position="25"/>
        <end position="56"/>
    </location>
</feature>
<evidence type="ECO:0000313" key="10">
    <source>
        <dbReference type="Proteomes" id="UP001043456"/>
    </source>
</evidence>
<dbReference type="GO" id="GO:0000981">
    <property type="term" value="F:DNA-binding transcription factor activity, RNA polymerase II-specific"/>
    <property type="evidence" value="ECO:0007669"/>
    <property type="project" value="InterPro"/>
</dbReference>
<dbReference type="InterPro" id="IPR050613">
    <property type="entry name" value="Sec_Metabolite_Reg"/>
</dbReference>
<dbReference type="GO" id="GO:0006351">
    <property type="term" value="P:DNA-templated transcription"/>
    <property type="evidence" value="ECO:0007669"/>
    <property type="project" value="InterPro"/>
</dbReference>
<evidence type="ECO:0000256" key="4">
    <source>
        <dbReference type="ARBA" id="ARBA00023125"/>
    </source>
</evidence>
<dbReference type="Proteomes" id="UP001043456">
    <property type="component" value="Unassembled WGS sequence"/>
</dbReference>
<dbReference type="GeneID" id="67007021"/>
<evidence type="ECO:0000259" key="8">
    <source>
        <dbReference type="PROSITE" id="PS50048"/>
    </source>
</evidence>
<keyword evidence="4" id="KW-0238">DNA-binding</keyword>
<accession>A0A9P3EVB2</accession>
<evidence type="ECO:0000256" key="6">
    <source>
        <dbReference type="ARBA" id="ARBA00023242"/>
    </source>
</evidence>
<dbReference type="OrthoDB" id="762982at2759"/>
<feature type="region of interest" description="Disordered" evidence="7">
    <location>
        <begin position="583"/>
        <end position="617"/>
    </location>
</feature>
<dbReference type="GO" id="GO:0005634">
    <property type="term" value="C:nucleus"/>
    <property type="evidence" value="ECO:0007669"/>
    <property type="project" value="UniProtKB-SubCell"/>
</dbReference>
<evidence type="ECO:0000256" key="7">
    <source>
        <dbReference type="SAM" id="MobiDB-lite"/>
    </source>
</evidence>
<sequence>MDAPSSTASAASRAGPAKRNRVPLSCASCRVRKLRCDRHQPCHNCVMRGSSNLCLYASRPSRRQKVNSSASPLEGRATSPVHGRLFDGLFYRSGSHWDSVLGELATLTIQDELHKDTSNRPQGTAPGLSEELLAVMPSRSAADRLISAFFAPNSFVGPTRYSIHYPTFMKQYEEYWKNPSSTTLTWLALLYSIFSSAMKFLPDAKDESGMSEALGKLYHSKSGQCLERIKPSQTTLQTLQAMIAHGIFGFSQREEWGAGLITHIGSIVRLAMRLGLHRDPAHFSNLTPFEGEMRRRIWSSIDQIDCLSSFHLGIPTAIRTEDSDTALPRNLLDIDIDEGMSELPSSRPFSASVPIGYLLAKNKLTRVMRRVVEFLNSVQRQPYERVLQLDSDLVEAYGSIPPHLQLNNWDNAPNEPAYVMVQKVQLDILYHQAVTALHRKYLQEARKDPTFALSQQRSIDSSMTLLQHQATIYKEAQPGGCLSNFHGYTITPDSANFSLAAMVLCLYLQYWTRTEQTVSSRTDARVQEIFQALDTSRRIWNTLAGENHEAGKIGLVLDTMLELLRPKFGLPDQHAPAMDLAVSADSEKGLSSDPTLSGQSISTGSSDVHLPADRDGAGEASMDMVDLDWDAWDSFVQGDDFETAYESLLLGEDSTFLIEDLDPSTSSTV</sequence>